<evidence type="ECO:0000256" key="1">
    <source>
        <dbReference type="ARBA" id="ARBA00009320"/>
    </source>
</evidence>
<dbReference type="PANTHER" id="PTHR42743">
    <property type="entry name" value="AMINO-ACID AMINOTRANSFERASE"/>
    <property type="match status" value="1"/>
</dbReference>
<accession>A0A1I1EWH7</accession>
<dbReference type="InterPro" id="IPR001544">
    <property type="entry name" value="Aminotrans_IV"/>
</dbReference>
<organism evidence="2 3">
    <name type="scientific">Marinospirillum celere</name>
    <dbReference type="NCBI Taxonomy" id="1122252"/>
    <lineage>
        <taxon>Bacteria</taxon>
        <taxon>Pseudomonadati</taxon>
        <taxon>Pseudomonadota</taxon>
        <taxon>Gammaproteobacteria</taxon>
        <taxon>Oceanospirillales</taxon>
        <taxon>Oceanospirillaceae</taxon>
        <taxon>Marinospirillum</taxon>
    </lineage>
</organism>
<dbReference type="InterPro" id="IPR036038">
    <property type="entry name" value="Aminotransferase-like"/>
</dbReference>
<evidence type="ECO:0000313" key="3">
    <source>
        <dbReference type="Proteomes" id="UP000199058"/>
    </source>
</evidence>
<name>A0A1I1EWH7_9GAMM</name>
<dbReference type="AlphaFoldDB" id="A0A1I1EWH7"/>
<dbReference type="PANTHER" id="PTHR42743:SF2">
    <property type="entry name" value="AMINODEOXYCHORISMATE LYASE"/>
    <property type="match status" value="1"/>
</dbReference>
<dbReference type="InterPro" id="IPR043131">
    <property type="entry name" value="BCAT-like_N"/>
</dbReference>
<comment type="similarity">
    <text evidence="1">Belongs to the class-IV pyridoxal-phosphate-dependent aminotransferase family.</text>
</comment>
<dbReference type="RefSeq" id="WP_091959706.1">
    <property type="nucleotide sequence ID" value="NZ_FOLH01000001.1"/>
</dbReference>
<dbReference type="STRING" id="1122252.SAMN05660443_0896"/>
<evidence type="ECO:0000313" key="2">
    <source>
        <dbReference type="EMBL" id="SFB91327.1"/>
    </source>
</evidence>
<protein>
    <submittedName>
        <fullName evidence="2">4-amino-4-deoxychorismate lyase</fullName>
    </submittedName>
</protein>
<proteinExistence type="inferred from homology"/>
<dbReference type="Gene3D" id="3.20.10.10">
    <property type="entry name" value="D-amino Acid Aminotransferase, subunit A, domain 2"/>
    <property type="match status" value="1"/>
</dbReference>
<reference evidence="2 3" key="1">
    <citation type="submission" date="2016-10" db="EMBL/GenBank/DDBJ databases">
        <authorList>
            <person name="de Groot N.N."/>
        </authorList>
    </citation>
    <scope>NUCLEOTIDE SEQUENCE [LARGE SCALE GENOMIC DNA]</scope>
    <source>
        <strain evidence="2 3">DSM 18438</strain>
    </source>
</reference>
<dbReference type="EMBL" id="FOLH01000001">
    <property type="protein sequence ID" value="SFB91327.1"/>
    <property type="molecule type" value="Genomic_DNA"/>
</dbReference>
<dbReference type="InterPro" id="IPR043132">
    <property type="entry name" value="BCAT-like_C"/>
</dbReference>
<sequence length="281" mass="31301">MSFHQTLTDGRIPAPEDLDWLLASRALAFGEGVFTSIRVWQGQAIFWPAHLQRLRSGLEGLGAHLDQSFWSCLEQEVEQLAARLEEGMLKVMLLAGPGGRGYRRSTSSQRWHRVLQARPLSLIAEAYQGIPLWWMPSPAAGPQTASKHLNRLCQVLASDACPEAYPEALLYKGDDQIIEGIARNVFWYAEGCWWTPSLATGALAGVMRRQLLDSFPVRELETAKLAQLQKADEVFVCNSVQGIWPVVSLQSEAGHLGRWPLGSKTQELMQTFHPKMGLPLS</sequence>
<dbReference type="Pfam" id="PF01063">
    <property type="entry name" value="Aminotran_4"/>
    <property type="match status" value="1"/>
</dbReference>
<dbReference type="Gene3D" id="3.30.470.10">
    <property type="match status" value="1"/>
</dbReference>
<dbReference type="GO" id="GO:0008153">
    <property type="term" value="P:4-aminobenzoate biosynthetic process"/>
    <property type="evidence" value="ECO:0007669"/>
    <property type="project" value="TreeGrafter"/>
</dbReference>
<dbReference type="SUPFAM" id="SSF56752">
    <property type="entry name" value="D-aminoacid aminotransferase-like PLP-dependent enzymes"/>
    <property type="match status" value="1"/>
</dbReference>
<dbReference type="GO" id="GO:0005829">
    <property type="term" value="C:cytosol"/>
    <property type="evidence" value="ECO:0007669"/>
    <property type="project" value="TreeGrafter"/>
</dbReference>
<gene>
    <name evidence="2" type="ORF">SAMN05660443_0896</name>
</gene>
<dbReference type="Proteomes" id="UP000199058">
    <property type="component" value="Unassembled WGS sequence"/>
</dbReference>
<keyword evidence="2" id="KW-0456">Lyase</keyword>
<dbReference type="InterPro" id="IPR050571">
    <property type="entry name" value="Class-IV_PLP-Dep_Aminotrnsfr"/>
</dbReference>
<keyword evidence="3" id="KW-1185">Reference proteome</keyword>
<dbReference type="GO" id="GO:0008696">
    <property type="term" value="F:4-amino-4-deoxychorismate lyase activity"/>
    <property type="evidence" value="ECO:0007669"/>
    <property type="project" value="TreeGrafter"/>
</dbReference>
<dbReference type="OrthoDB" id="9805628at2"/>